<keyword evidence="2" id="KW-1185">Reference proteome</keyword>
<dbReference type="InterPro" id="IPR007750">
    <property type="entry name" value="DUF674"/>
</dbReference>
<gene>
    <name evidence="1" type="primary">gb14496</name>
    <name evidence="1" type="ORF">PR202_gb14496</name>
</gene>
<evidence type="ECO:0000313" key="1">
    <source>
        <dbReference type="EMBL" id="GJN26557.1"/>
    </source>
</evidence>
<dbReference type="AlphaFoldDB" id="A0AAV5EVX0"/>
<dbReference type="EMBL" id="BQKI01000079">
    <property type="protein sequence ID" value="GJN26557.1"/>
    <property type="molecule type" value="Genomic_DNA"/>
</dbReference>
<dbReference type="Pfam" id="PF05056">
    <property type="entry name" value="DUF674"/>
    <property type="match status" value="2"/>
</dbReference>
<organism evidence="1 2">
    <name type="scientific">Eleusine coracana subsp. coracana</name>
    <dbReference type="NCBI Taxonomy" id="191504"/>
    <lineage>
        <taxon>Eukaryota</taxon>
        <taxon>Viridiplantae</taxon>
        <taxon>Streptophyta</taxon>
        <taxon>Embryophyta</taxon>
        <taxon>Tracheophyta</taxon>
        <taxon>Spermatophyta</taxon>
        <taxon>Magnoliopsida</taxon>
        <taxon>Liliopsida</taxon>
        <taxon>Poales</taxon>
        <taxon>Poaceae</taxon>
        <taxon>PACMAD clade</taxon>
        <taxon>Chloridoideae</taxon>
        <taxon>Cynodonteae</taxon>
        <taxon>Eleusininae</taxon>
        <taxon>Eleusine</taxon>
    </lineage>
</organism>
<reference evidence="1" key="1">
    <citation type="journal article" date="2018" name="DNA Res.">
        <title>Multiple hybrid de novo genome assembly of finger millet, an orphan allotetraploid crop.</title>
        <authorList>
            <person name="Hatakeyama M."/>
            <person name="Aluri S."/>
            <person name="Balachadran M.T."/>
            <person name="Sivarajan S.R."/>
            <person name="Patrignani A."/>
            <person name="Gruter S."/>
            <person name="Poveda L."/>
            <person name="Shimizu-Inatsugi R."/>
            <person name="Baeten J."/>
            <person name="Francoijs K.J."/>
            <person name="Nataraja K.N."/>
            <person name="Reddy Y.A.N."/>
            <person name="Phadnis S."/>
            <person name="Ravikumar R.L."/>
            <person name="Schlapbach R."/>
            <person name="Sreeman S.M."/>
            <person name="Shimizu K.K."/>
        </authorList>
    </citation>
    <scope>NUCLEOTIDE SEQUENCE</scope>
</reference>
<comment type="caution">
    <text evidence="1">The sequence shown here is derived from an EMBL/GenBank/DDBJ whole genome shotgun (WGS) entry which is preliminary data.</text>
</comment>
<reference evidence="1" key="2">
    <citation type="submission" date="2021-12" db="EMBL/GenBank/DDBJ databases">
        <title>Resequencing data analysis of finger millet.</title>
        <authorList>
            <person name="Hatakeyama M."/>
            <person name="Aluri S."/>
            <person name="Balachadran M.T."/>
            <person name="Sivarajan S.R."/>
            <person name="Poveda L."/>
            <person name="Shimizu-Inatsugi R."/>
            <person name="Schlapbach R."/>
            <person name="Sreeman S.M."/>
            <person name="Shimizu K.K."/>
        </authorList>
    </citation>
    <scope>NUCLEOTIDE SEQUENCE</scope>
</reference>
<sequence length="208" mass="23107">MAKDAGPTVEVKLFIDKERQKVLFAESDKDFVDVLFSFLMLPLDRSCSCFPKMIVTDDLQVAPASTGLMFSILEKFELNENANIEEKIINFLKRALICKQPLCGLCFDAAITPNSVDLDELPANLFPKQENHNVNEINVIKIKLIQAADNSSVVYAEVGLLVVPLGSIIKAYDPEDTESCTDYKGSSKQCSVASKKKRHPLPPLEEIL</sequence>
<name>A0AAV5EVX0_ELECO</name>
<proteinExistence type="predicted"/>
<evidence type="ECO:0000313" key="2">
    <source>
        <dbReference type="Proteomes" id="UP001054889"/>
    </source>
</evidence>
<dbReference type="PANTHER" id="PTHR33103">
    <property type="entry name" value="OS01G0153900 PROTEIN"/>
    <property type="match status" value="1"/>
</dbReference>
<dbReference type="PANTHER" id="PTHR33103:SF27">
    <property type="entry name" value="OS04G0594700 PROTEIN"/>
    <property type="match status" value="1"/>
</dbReference>
<dbReference type="Proteomes" id="UP001054889">
    <property type="component" value="Unassembled WGS sequence"/>
</dbReference>
<accession>A0AAV5EVX0</accession>
<protein>
    <submittedName>
        <fullName evidence="1">Uncharacterized protein</fullName>
    </submittedName>
</protein>